<feature type="region of interest" description="Disordered" evidence="1">
    <location>
        <begin position="553"/>
        <end position="606"/>
    </location>
</feature>
<dbReference type="InParanoid" id="H0XUA6"/>
<dbReference type="Pfam" id="PF15479">
    <property type="entry name" value="DUF4639"/>
    <property type="match status" value="1"/>
</dbReference>
<dbReference type="OMA" id="WKPMLLP"/>
<dbReference type="AlphaFoldDB" id="H0XUA6"/>
<evidence type="ECO:0000313" key="2">
    <source>
        <dbReference type="Ensembl" id="ENSOGAP00000019698.1"/>
    </source>
</evidence>
<organism evidence="2 3">
    <name type="scientific">Otolemur garnettii</name>
    <name type="common">Small-eared galago</name>
    <name type="synonym">Garnett's greater bushbaby</name>
    <dbReference type="NCBI Taxonomy" id="30611"/>
    <lineage>
        <taxon>Eukaryota</taxon>
        <taxon>Metazoa</taxon>
        <taxon>Chordata</taxon>
        <taxon>Craniata</taxon>
        <taxon>Vertebrata</taxon>
        <taxon>Euteleostomi</taxon>
        <taxon>Mammalia</taxon>
        <taxon>Eutheria</taxon>
        <taxon>Euarchontoglires</taxon>
        <taxon>Primates</taxon>
        <taxon>Strepsirrhini</taxon>
        <taxon>Lorisiformes</taxon>
        <taxon>Galagidae</taxon>
        <taxon>Otolemur</taxon>
    </lineage>
</organism>
<dbReference type="eggNOG" id="KOG1208">
    <property type="taxonomic scope" value="Eukaryota"/>
</dbReference>
<sequence length="606" mass="66666">FSQRQERQMRGDRGVTRSKAEKARPPTVPVPQVDIVPGRLNESEWMALTALEEGEDVVGDILADLLARVMDSAFQVYLAQQCIPFTISQAREAMLQITEWRFLAHDEGESAVAEDPTWGEDEEPSPCTTDSWAQGSVPVLRAPTLEGPQENLQGEGPRNLDQMPLGRSRMSRGSQELRQPWEPSQEVRINPSTPPMPDVFQEAGPRDPLEEPDPLITKSLNKSFQENFQSVQVASADSPGPLELSLVASPKALAKTVQPFDSQVLENLCYGLPQVDAAEDQLELKTKGVPRAASGVPVPTVGSPTRFSPSASVQPQWPLSLDVQLSMPPYRARKAATRLDPARFPRQWVRPLAEVLIPDSEAHPLETYRGHQHSSEKTQTPAEPQSPIPGASVFQAAFFPFRSGVPFRALGPGPKVQSSTLNLNLPSPTFGSKIPFPSPGLRFLTKRPKLLDVAHIPSPKLWPSAKWPTGWEGEAEMLGDLWAGRTPVSAQGLEPTYREGQDLQRWPRTTRQVLEATSQVLWKPMLLPEAMKLAPGVSMWNPATQVLLSSAVPQQEDKEGGTFPPIDQHPIQTAPLKPRATMSQLMKSSVPKAWSLPCKPLPNSDT</sequence>
<dbReference type="Proteomes" id="UP000005225">
    <property type="component" value="Unassembled WGS sequence"/>
</dbReference>
<proteinExistence type="predicted"/>
<dbReference type="EMBL" id="AAQR03101808">
    <property type="status" value="NOT_ANNOTATED_CDS"/>
    <property type="molecule type" value="Genomic_DNA"/>
</dbReference>
<dbReference type="HOGENOM" id="CLU_032316_0_0_1"/>
<reference evidence="2" key="3">
    <citation type="submission" date="2025-09" db="UniProtKB">
        <authorList>
            <consortium name="Ensembl"/>
        </authorList>
    </citation>
    <scope>IDENTIFICATION</scope>
</reference>
<feature type="region of interest" description="Disordered" evidence="1">
    <location>
        <begin position="108"/>
        <end position="134"/>
    </location>
</feature>
<feature type="compositionally biased region" description="Polar residues" evidence="1">
    <location>
        <begin position="302"/>
        <end position="313"/>
    </location>
</feature>
<keyword evidence="3" id="KW-1185">Reference proteome</keyword>
<reference evidence="2" key="2">
    <citation type="submission" date="2025-08" db="UniProtKB">
        <authorList>
            <consortium name="Ensembl"/>
        </authorList>
    </citation>
    <scope>IDENTIFICATION</scope>
</reference>
<evidence type="ECO:0000256" key="1">
    <source>
        <dbReference type="SAM" id="MobiDB-lite"/>
    </source>
</evidence>
<feature type="region of interest" description="Disordered" evidence="1">
    <location>
        <begin position="146"/>
        <end position="195"/>
    </location>
</feature>
<dbReference type="Ensembl" id="ENSOGAT00000031364.1">
    <property type="protein sequence ID" value="ENSOGAP00000019698.1"/>
    <property type="gene ID" value="ENSOGAG00000034033.1"/>
</dbReference>
<name>H0XUA6_OTOGA</name>
<dbReference type="FunCoup" id="H0XUA6">
    <property type="interactions" value="21"/>
</dbReference>
<evidence type="ECO:0000313" key="3">
    <source>
        <dbReference type="Proteomes" id="UP000005225"/>
    </source>
</evidence>
<feature type="compositionally biased region" description="Basic and acidic residues" evidence="1">
    <location>
        <begin position="1"/>
        <end position="24"/>
    </location>
</feature>
<gene>
    <name evidence="2" type="primary">CUNH2orf81</name>
</gene>
<dbReference type="InterPro" id="IPR028042">
    <property type="entry name" value="DUF4639"/>
</dbReference>
<dbReference type="GeneTree" id="ENSGT00390000014979"/>
<accession>H0XUA6</accession>
<dbReference type="PANTHER" id="PTHR34438:SF1">
    <property type="entry name" value="CHROMOSOME 2 OPEN READING FRAME 81"/>
    <property type="match status" value="1"/>
</dbReference>
<reference evidence="3" key="1">
    <citation type="submission" date="2011-03" db="EMBL/GenBank/DDBJ databases">
        <title>Version 3 of the genome sequence of Otolemur garnettii (Bushbaby).</title>
        <authorList>
            <consortium name="The Broad Institute Genome Sequencing Platform"/>
            <person name="Di Palma F."/>
            <person name="Johnson J."/>
            <person name="Lander E.S."/>
            <person name="Lindblad-Toh K."/>
            <person name="Jaffe D.B."/>
            <person name="Gnerre S."/>
            <person name="MacCallum I."/>
            <person name="Przybylski D."/>
            <person name="Ribeiro F.J."/>
            <person name="Burton J.N."/>
            <person name="Walker B.J."/>
            <person name="Sharpe T."/>
            <person name="Hall G."/>
        </authorList>
    </citation>
    <scope>NUCLEOTIDE SEQUENCE [LARGE SCALE GENOMIC DNA]</scope>
</reference>
<dbReference type="PANTHER" id="PTHR34438">
    <property type="entry name" value="SI:DKEY-97L20.6"/>
    <property type="match status" value="1"/>
</dbReference>
<dbReference type="STRING" id="30611.ENSOGAP00000019698"/>
<feature type="region of interest" description="Disordered" evidence="1">
    <location>
        <begin position="292"/>
        <end position="313"/>
    </location>
</feature>
<protein>
    <submittedName>
        <fullName evidence="2">Chromosome 2 open reading frame 81</fullName>
    </submittedName>
</protein>
<feature type="region of interest" description="Disordered" evidence="1">
    <location>
        <begin position="1"/>
        <end position="31"/>
    </location>
</feature>